<dbReference type="Pfam" id="PF12796">
    <property type="entry name" value="Ank_2"/>
    <property type="match status" value="1"/>
</dbReference>
<evidence type="ECO:0000313" key="5">
    <source>
        <dbReference type="EMBL" id="EON68600.1"/>
    </source>
</evidence>
<dbReference type="InterPro" id="IPR011333">
    <property type="entry name" value="SKP1/BTB/POZ_sf"/>
</dbReference>
<feature type="compositionally biased region" description="Basic and acidic residues" evidence="3">
    <location>
        <begin position="1582"/>
        <end position="1597"/>
    </location>
</feature>
<feature type="compositionally biased region" description="Basic and acidic residues" evidence="3">
    <location>
        <begin position="192"/>
        <end position="203"/>
    </location>
</feature>
<dbReference type="OrthoDB" id="1893551at2759"/>
<feature type="compositionally biased region" description="Pro residues" evidence="3">
    <location>
        <begin position="1463"/>
        <end position="1474"/>
    </location>
</feature>
<dbReference type="PROSITE" id="PS50012">
    <property type="entry name" value="RCC1_3"/>
    <property type="match status" value="2"/>
</dbReference>
<dbReference type="SUPFAM" id="SSF48403">
    <property type="entry name" value="Ankyrin repeat"/>
    <property type="match status" value="1"/>
</dbReference>
<protein>
    <recommendedName>
        <fullName evidence="4">BTB domain-containing protein</fullName>
    </recommendedName>
</protein>
<evidence type="ECO:0000259" key="4">
    <source>
        <dbReference type="PROSITE" id="PS50097"/>
    </source>
</evidence>
<feature type="region of interest" description="Disordered" evidence="3">
    <location>
        <begin position="1582"/>
        <end position="1686"/>
    </location>
</feature>
<dbReference type="CDD" id="cd18186">
    <property type="entry name" value="BTB_POZ_ZBTB_KLHL-like"/>
    <property type="match status" value="2"/>
</dbReference>
<dbReference type="Gene3D" id="2.130.10.30">
    <property type="entry name" value="Regulator of chromosome condensation 1/beta-lactamase-inhibitor protein II"/>
    <property type="match status" value="1"/>
</dbReference>
<evidence type="ECO:0000256" key="3">
    <source>
        <dbReference type="SAM" id="MobiDB-lite"/>
    </source>
</evidence>
<dbReference type="Pfam" id="PF00651">
    <property type="entry name" value="BTB"/>
    <property type="match status" value="1"/>
</dbReference>
<dbReference type="HOGENOM" id="CLU_002285_0_0_1"/>
<dbReference type="SMART" id="SM00225">
    <property type="entry name" value="BTB"/>
    <property type="match status" value="1"/>
</dbReference>
<feature type="compositionally biased region" description="Polar residues" evidence="3">
    <location>
        <begin position="1418"/>
        <end position="1437"/>
    </location>
</feature>
<evidence type="ECO:0000313" key="6">
    <source>
        <dbReference type="Proteomes" id="UP000016924"/>
    </source>
</evidence>
<dbReference type="InterPro" id="IPR002110">
    <property type="entry name" value="Ankyrin_rpt"/>
</dbReference>
<feature type="compositionally biased region" description="Gly residues" evidence="3">
    <location>
        <begin position="1620"/>
        <end position="1630"/>
    </location>
</feature>
<name>R7Z358_CONA1</name>
<dbReference type="OMA" id="FEFVLRY"/>
<dbReference type="Pfam" id="PF13540">
    <property type="entry name" value="RCC1_2"/>
    <property type="match status" value="1"/>
</dbReference>
<dbReference type="GeneID" id="19905169"/>
<dbReference type="STRING" id="1168221.R7Z358"/>
<dbReference type="InterPro" id="IPR000210">
    <property type="entry name" value="BTB/POZ_dom"/>
</dbReference>
<dbReference type="eggNOG" id="KOG0783">
    <property type="taxonomic scope" value="Eukaryota"/>
</dbReference>
<feature type="repeat" description="RCC1" evidence="2">
    <location>
        <begin position="394"/>
        <end position="454"/>
    </location>
</feature>
<keyword evidence="1" id="KW-0677">Repeat</keyword>
<dbReference type="PROSITE" id="PS50097">
    <property type="entry name" value="BTB"/>
    <property type="match status" value="1"/>
</dbReference>
<dbReference type="Gene3D" id="3.30.710.10">
    <property type="entry name" value="Potassium Channel Kv1.1, Chain A"/>
    <property type="match status" value="2"/>
</dbReference>
<dbReference type="EMBL" id="JH767599">
    <property type="protein sequence ID" value="EON68600.1"/>
    <property type="molecule type" value="Genomic_DNA"/>
</dbReference>
<feature type="compositionally biased region" description="Low complexity" evidence="3">
    <location>
        <begin position="1475"/>
        <end position="1484"/>
    </location>
</feature>
<keyword evidence="6" id="KW-1185">Reference proteome</keyword>
<dbReference type="PANTHER" id="PTHR22872">
    <property type="entry name" value="BTK-BINDING PROTEIN-RELATED"/>
    <property type="match status" value="1"/>
</dbReference>
<feature type="region of interest" description="Disordered" evidence="3">
    <location>
        <begin position="1164"/>
        <end position="1297"/>
    </location>
</feature>
<feature type="domain" description="BTB" evidence="4">
    <location>
        <begin position="919"/>
        <end position="993"/>
    </location>
</feature>
<accession>R7Z358</accession>
<dbReference type="InterPro" id="IPR000408">
    <property type="entry name" value="Reg_chr_condens"/>
</dbReference>
<feature type="compositionally biased region" description="Low complexity" evidence="3">
    <location>
        <begin position="1400"/>
        <end position="1416"/>
    </location>
</feature>
<sequence length="1686" mass="183581">MSRYLWQYYLEDDVESFRQFLESAGRNARHGTQRAFGGERGNAGPSIVGSPDTLGTSPILLPKARKQPPAPASTSSLTRADINSRDRNGLTILHHAASSSSHNSVDFAAALLEHPLVDLYAQDIENGWTSLHRAFYFGNIAIARSILHRDVQDATGLGSGAVNQHAGGLIKIKDKEGNGPLDLFATTIKDRTLRPTEPAHQDMESSGDFEDDVAQGDSGDDDGVSRKRLVHPSTDLQADEVFTFGSNRNVTLGFGDEDDRQYPERITLRRPDHLLQRFYREHIALRQQSSGGLDSSDLSTSSRSKPVSALPSIIRSTPLIIQDVQMSKLHTAVLTTDPESNLYMCGHGPGGRLGTGDENTRYQFVCIEGGALARKKIVSVALGQNHSLALSDQGDTFSWGNNGFGQLGYSLPRTGLRDEDPISTLPRQIFGPLKREIVIGVAASRIHSVAHTSTSLYTFGKNEGQLGIMDADARSLEVQDIPRKVAASLFSSAIVSVTAIDRATVCLLENHEVWVFANYGYTRITFPLDGFTNYFLKNSFLTTKYDTSPNQICKVTSGGDTICALSSSGEVFTVAVSKRLEAAQDSSTSTTNPAKIRGALSQPQRIWSLKKGHMAARDVDVDQDGSIILSTEAGSVYRRVRRAKIKDATAAGTGEYRPKDYKFSRIAGLTRVMAVRASSHGAYAAVRKDCDVLKTQITVSEPTLWKDLLPLLPFGGLASIEEASDDDEPTPRFWRKPSAMENLKKRVLASKDLEAVLKDTLQPVNDNHASGYDIDLCTTVSDVRIPIHQFMLSSRSRVMGHALEEYRRDEYFAIPDVLCIETNKEGRTVVTLQGLDVLTMFNLVLYMYTDTIVDFWHYTRQHPKLAFRYRQVRVELMKLAASLQMRHLETAARQMVEVTPSLNVDMELAIREAAFYDDGDVAVQLADAEIKVHSVLICQRCPFFESLFKGRAGGRWLADRLDERREATDTIDIDLQHLESNVFQLVLRHIYADTGEELFDEIVAEDLDAFLDLVMDVMSVANELMLDRLSQICQKIIGRYVVNARNVCQLLNAIAPSAVTEFKDAGLEYLCLNLEAVLQNGLLDELDEDLLYELDVVVRENQLACLPFVRSGRAEAVLLEKYPELAERIDRARQAKIDSIVLHNKFAESDARVSTSFQAHSLEELANSPMQAKSRRKSSKEPRLGLSSPIVSPTLKGKSSAADLMFDMDDEGEGDASSPATIKPISTTADTTPTDQLPSLPAPAIGSPPDAWYDNRGKPLSPAQGHPLGSFSPMAPRTPTAGPSPAAQDKTSARPWGAAPLQSTKLDMKDIMAQTASPHASGIALGLSAQSKRDDRLAGAFTTKLSQKERKKMQQTQQTQQLTSPVTPTGVERAPPEVKPSSPWQTVSSGSKIALQDVLTAKQPPAAAPTPSQKPARSATTPHLTMRQTVANPTSTGSKEKEPAPTPQLPAAAHRTVSSPANPVQPPTPRPAPSPQQARTPSSTRAKPRSSKSTPQPQPQPTPQSTPGFSISQSTDPIPPKSIRHIPLPGPAHGEASLQLSMQEILSQQAAEKIAVKDAVAKRSLQDIQQEQQFLEWWEKERERELEREREEEEKAARTAARAARGGKSGRGGRGKGGRGRGGGVGGEGGNADQEKANAPSQAVPIGPAKGRASAERGGRGDHRGGRGRARGGAASASIRGGGPEA</sequence>
<feature type="compositionally biased region" description="Basic and acidic residues" evidence="3">
    <location>
        <begin position="1653"/>
        <end position="1665"/>
    </location>
</feature>
<gene>
    <name evidence="5" type="ORF">W97_07858</name>
</gene>
<evidence type="ECO:0000256" key="1">
    <source>
        <dbReference type="ARBA" id="ARBA00022737"/>
    </source>
</evidence>
<evidence type="ECO:0000256" key="2">
    <source>
        <dbReference type="PROSITE-ProRule" id="PRU00235"/>
    </source>
</evidence>
<feature type="compositionally biased region" description="Acidic residues" evidence="3">
    <location>
        <begin position="205"/>
        <end position="222"/>
    </location>
</feature>
<feature type="compositionally biased region" description="Polar residues" evidence="3">
    <location>
        <begin position="1382"/>
        <end position="1391"/>
    </location>
</feature>
<dbReference type="Proteomes" id="UP000016924">
    <property type="component" value="Unassembled WGS sequence"/>
</dbReference>
<feature type="repeat" description="RCC1" evidence="2">
    <location>
        <begin position="340"/>
        <end position="393"/>
    </location>
</feature>
<reference evidence="6" key="1">
    <citation type="submission" date="2012-06" db="EMBL/GenBank/DDBJ databases">
        <title>The genome sequence of Coniosporium apollinis CBS 100218.</title>
        <authorList>
            <consortium name="The Broad Institute Genome Sequencing Platform"/>
            <person name="Cuomo C."/>
            <person name="Gorbushina A."/>
            <person name="Noack S."/>
            <person name="Walker B."/>
            <person name="Young S.K."/>
            <person name="Zeng Q."/>
            <person name="Gargeya S."/>
            <person name="Fitzgerald M."/>
            <person name="Haas B."/>
            <person name="Abouelleil A."/>
            <person name="Alvarado L."/>
            <person name="Arachchi H.M."/>
            <person name="Berlin A.M."/>
            <person name="Chapman S.B."/>
            <person name="Goldberg J."/>
            <person name="Griggs A."/>
            <person name="Gujja S."/>
            <person name="Hansen M."/>
            <person name="Howarth C."/>
            <person name="Imamovic A."/>
            <person name="Larimer J."/>
            <person name="McCowan C."/>
            <person name="Montmayeur A."/>
            <person name="Murphy C."/>
            <person name="Neiman D."/>
            <person name="Pearson M."/>
            <person name="Priest M."/>
            <person name="Roberts A."/>
            <person name="Saif S."/>
            <person name="Shea T."/>
            <person name="Sisk P."/>
            <person name="Sykes S."/>
            <person name="Wortman J."/>
            <person name="Nusbaum C."/>
            <person name="Birren B."/>
        </authorList>
    </citation>
    <scope>NUCLEOTIDE SEQUENCE [LARGE SCALE GENOMIC DNA]</scope>
    <source>
        <strain evidence="6">CBS 100218</strain>
    </source>
</reference>
<dbReference type="PANTHER" id="PTHR22872:SF2">
    <property type="entry name" value="INHIBITOR OF BRUTON TYROSINE KINASE"/>
    <property type="match status" value="1"/>
</dbReference>
<dbReference type="SUPFAM" id="SSF54695">
    <property type="entry name" value="POZ domain"/>
    <property type="match status" value="2"/>
</dbReference>
<dbReference type="RefSeq" id="XP_007783917.1">
    <property type="nucleotide sequence ID" value="XM_007785727.1"/>
</dbReference>
<dbReference type="InterPro" id="IPR051625">
    <property type="entry name" value="Signaling_Regulatory_Domain"/>
</dbReference>
<feature type="region of interest" description="Disordered" evidence="3">
    <location>
        <begin position="31"/>
        <end position="81"/>
    </location>
</feature>
<feature type="compositionally biased region" description="Polar residues" evidence="3">
    <location>
        <begin position="1218"/>
        <end position="1237"/>
    </location>
</feature>
<feature type="region of interest" description="Disordered" evidence="3">
    <location>
        <begin position="1344"/>
        <end position="1535"/>
    </location>
</feature>
<dbReference type="Gene3D" id="1.25.40.20">
    <property type="entry name" value="Ankyrin repeat-containing domain"/>
    <property type="match status" value="1"/>
</dbReference>
<dbReference type="SMART" id="SM00248">
    <property type="entry name" value="ANK"/>
    <property type="match status" value="2"/>
</dbReference>
<dbReference type="InterPro" id="IPR036770">
    <property type="entry name" value="Ankyrin_rpt-contain_sf"/>
</dbReference>
<proteinExistence type="predicted"/>
<dbReference type="SUPFAM" id="SSF50985">
    <property type="entry name" value="RCC1/BLIP-II"/>
    <property type="match status" value="1"/>
</dbReference>
<feature type="region of interest" description="Disordered" evidence="3">
    <location>
        <begin position="192"/>
        <end position="227"/>
    </location>
</feature>
<organism evidence="5 6">
    <name type="scientific">Coniosporium apollinis (strain CBS 100218)</name>
    <name type="common">Rock-inhabiting black yeast</name>
    <dbReference type="NCBI Taxonomy" id="1168221"/>
    <lineage>
        <taxon>Eukaryota</taxon>
        <taxon>Fungi</taxon>
        <taxon>Dikarya</taxon>
        <taxon>Ascomycota</taxon>
        <taxon>Pezizomycotina</taxon>
        <taxon>Dothideomycetes</taxon>
        <taxon>Dothideomycetes incertae sedis</taxon>
        <taxon>Coniosporium</taxon>
    </lineage>
</organism>
<dbReference type="InterPro" id="IPR009091">
    <property type="entry name" value="RCC1/BLIP-II"/>
</dbReference>